<sequence>MTVSRSIRRLAVVTGVVAAGVAASATSAAASENIIGIGNAAFHNTMVNANKQVTAVGHTTGGSGVLSNLSQLPVDLPRNGGGGGDGFGLRDRFLDPSFL</sequence>
<dbReference type="EMBL" id="CP005080">
    <property type="protein sequence ID" value="AGK78973.1"/>
    <property type="molecule type" value="Genomic_DNA"/>
</dbReference>
<evidence type="ECO:0000313" key="3">
    <source>
        <dbReference type="Proteomes" id="UP000013304"/>
    </source>
</evidence>
<dbReference type="HOGENOM" id="CLU_2318876_0_0_11"/>
<dbReference type="AlphaFoldDB" id="N0CZI8"/>
<organism evidence="2 3">
    <name type="scientific">Streptomyces microflavus DSM 40593</name>
    <dbReference type="NCBI Taxonomy" id="1303692"/>
    <lineage>
        <taxon>Bacteria</taxon>
        <taxon>Bacillati</taxon>
        <taxon>Actinomycetota</taxon>
        <taxon>Actinomycetes</taxon>
        <taxon>Kitasatosporales</taxon>
        <taxon>Streptomycetaceae</taxon>
        <taxon>Streptomyces</taxon>
    </lineage>
</organism>
<reference evidence="2 3" key="1">
    <citation type="submission" date="2013-04" db="EMBL/GenBank/DDBJ databases">
        <title>Complete genome sequence of Streptomyces fulvissimus.</title>
        <authorList>
            <person name="Myronovskyi M."/>
            <person name="Tokovenko B."/>
            <person name="Manderscheid N."/>
            <person name="Petzke L."/>
            <person name="Luzhetskyy A."/>
        </authorList>
    </citation>
    <scope>NUCLEOTIDE SEQUENCE [LARGE SCALE GENOMIC DNA]</scope>
    <source>
        <strain evidence="2 3">DSM 40593</strain>
    </source>
</reference>
<accession>N0CZI8</accession>
<name>N0CZI8_STRMI</name>
<dbReference type="KEGG" id="sfi:SFUL_4072"/>
<evidence type="ECO:0008006" key="4">
    <source>
        <dbReference type="Google" id="ProtNLM"/>
    </source>
</evidence>
<proteinExistence type="predicted"/>
<gene>
    <name evidence="2" type="ORF">SFUL_4072</name>
</gene>
<evidence type="ECO:0000313" key="2">
    <source>
        <dbReference type="EMBL" id="AGK78973.1"/>
    </source>
</evidence>
<protein>
    <recommendedName>
        <fullName evidence="4">Small secreted domain</fullName>
    </recommendedName>
</protein>
<dbReference type="RefSeq" id="WP_015610320.1">
    <property type="nucleotide sequence ID" value="NC_021177.1"/>
</dbReference>
<dbReference type="Proteomes" id="UP000013304">
    <property type="component" value="Chromosome"/>
</dbReference>
<feature type="signal peptide" evidence="1">
    <location>
        <begin position="1"/>
        <end position="30"/>
    </location>
</feature>
<feature type="chain" id="PRO_5004106293" description="Small secreted domain" evidence="1">
    <location>
        <begin position="31"/>
        <end position="99"/>
    </location>
</feature>
<dbReference type="eggNOG" id="ENOG50314QG">
    <property type="taxonomic scope" value="Bacteria"/>
</dbReference>
<evidence type="ECO:0000256" key="1">
    <source>
        <dbReference type="SAM" id="SignalP"/>
    </source>
</evidence>
<keyword evidence="1" id="KW-0732">Signal</keyword>